<dbReference type="Proteomes" id="UP000299102">
    <property type="component" value="Unassembled WGS sequence"/>
</dbReference>
<protein>
    <submittedName>
        <fullName evidence="1">Uncharacterized protein</fullName>
    </submittedName>
</protein>
<name>A0A4C1W3C8_EUMVA</name>
<evidence type="ECO:0000313" key="2">
    <source>
        <dbReference type="Proteomes" id="UP000299102"/>
    </source>
</evidence>
<accession>A0A4C1W3C8</accession>
<reference evidence="1 2" key="1">
    <citation type="journal article" date="2019" name="Commun. Biol.">
        <title>The bagworm genome reveals a unique fibroin gene that provides high tensile strength.</title>
        <authorList>
            <person name="Kono N."/>
            <person name="Nakamura H."/>
            <person name="Ohtoshi R."/>
            <person name="Tomita M."/>
            <person name="Numata K."/>
            <person name="Arakawa K."/>
        </authorList>
    </citation>
    <scope>NUCLEOTIDE SEQUENCE [LARGE SCALE GENOMIC DNA]</scope>
</reference>
<comment type="caution">
    <text evidence="1">The sequence shown here is derived from an EMBL/GenBank/DDBJ whole genome shotgun (WGS) entry which is preliminary data.</text>
</comment>
<proteinExistence type="predicted"/>
<dbReference type="EMBL" id="BGZK01000455">
    <property type="protein sequence ID" value="GBP44617.1"/>
    <property type="molecule type" value="Genomic_DNA"/>
</dbReference>
<sequence length="98" mass="10860">MVRERSTLEDFGYSRAMGQEFHGNSATASSYYCNVAVNDILGVVRLNARSDVYMGIKVRVAPTVRANFNYVFNSKSPSHRINLLVGQSYGHCAAPAQR</sequence>
<organism evidence="1 2">
    <name type="scientific">Eumeta variegata</name>
    <name type="common">Bagworm moth</name>
    <name type="synonym">Eumeta japonica</name>
    <dbReference type="NCBI Taxonomy" id="151549"/>
    <lineage>
        <taxon>Eukaryota</taxon>
        <taxon>Metazoa</taxon>
        <taxon>Ecdysozoa</taxon>
        <taxon>Arthropoda</taxon>
        <taxon>Hexapoda</taxon>
        <taxon>Insecta</taxon>
        <taxon>Pterygota</taxon>
        <taxon>Neoptera</taxon>
        <taxon>Endopterygota</taxon>
        <taxon>Lepidoptera</taxon>
        <taxon>Glossata</taxon>
        <taxon>Ditrysia</taxon>
        <taxon>Tineoidea</taxon>
        <taxon>Psychidae</taxon>
        <taxon>Oiketicinae</taxon>
        <taxon>Eumeta</taxon>
    </lineage>
</organism>
<dbReference type="AlphaFoldDB" id="A0A4C1W3C8"/>
<keyword evidence="2" id="KW-1185">Reference proteome</keyword>
<gene>
    <name evidence="1" type="ORF">EVAR_75074_1</name>
</gene>
<evidence type="ECO:0000313" key="1">
    <source>
        <dbReference type="EMBL" id="GBP44617.1"/>
    </source>
</evidence>